<evidence type="ECO:0000313" key="2">
    <source>
        <dbReference type="EMBL" id="PYI39789.1"/>
    </source>
</evidence>
<dbReference type="GO" id="GO:0003677">
    <property type="term" value="F:DNA binding"/>
    <property type="evidence" value="ECO:0007669"/>
    <property type="project" value="InterPro"/>
</dbReference>
<dbReference type="SMART" id="SM00530">
    <property type="entry name" value="HTH_XRE"/>
    <property type="match status" value="1"/>
</dbReference>
<sequence>MSNVVSTDNLVIPLRAMHRSTGEMGTITALEPTNHGTYVHVTWDDSEAGELPSTLRLEYVELDPPAVMVSYYDATLALIKARIKDSGITRKAIAARMGWSAGKLRRKLNGETMLMVSDIGKLSRVLGCRMSDLVA</sequence>
<feature type="domain" description="HTH cro/C1-type" evidence="1">
    <location>
        <begin position="79"/>
        <end position="133"/>
    </location>
</feature>
<gene>
    <name evidence="2" type="ORF">CVS30_03780</name>
</gene>
<reference evidence="2 3" key="1">
    <citation type="submission" date="2018-05" db="EMBL/GenBank/DDBJ databases">
        <title>Genetic diversity of glacier-inhabiting Cryobacterium bacteria in China and description of Cryobacterium mengkeensis sp. nov. and Arthrobacter glacialis sp. nov.</title>
        <authorList>
            <person name="Liu Q."/>
            <person name="Xin Y.-H."/>
        </authorList>
    </citation>
    <scope>NUCLEOTIDE SEQUENCE [LARGE SCALE GENOMIC DNA]</scope>
    <source>
        <strain evidence="2 3">B7</strain>
    </source>
</reference>
<dbReference type="AlphaFoldDB" id="A0A2V5ITD2"/>
<dbReference type="InterPro" id="IPR010982">
    <property type="entry name" value="Lambda_DNA-bd_dom_sf"/>
</dbReference>
<dbReference type="CDD" id="cd00093">
    <property type="entry name" value="HTH_XRE"/>
    <property type="match status" value="1"/>
</dbReference>
<accession>A0A2V5ITD2</accession>
<dbReference type="InterPro" id="IPR001387">
    <property type="entry name" value="Cro/C1-type_HTH"/>
</dbReference>
<protein>
    <recommendedName>
        <fullName evidence="1">HTH cro/C1-type domain-containing protein</fullName>
    </recommendedName>
</protein>
<evidence type="ECO:0000259" key="1">
    <source>
        <dbReference type="PROSITE" id="PS50943"/>
    </source>
</evidence>
<dbReference type="SUPFAM" id="SSF47413">
    <property type="entry name" value="lambda repressor-like DNA-binding domains"/>
    <property type="match status" value="1"/>
</dbReference>
<organism evidence="2 3">
    <name type="scientific">Arthrobacter psychrolactophilus</name>
    <dbReference type="NCBI Taxonomy" id="92442"/>
    <lineage>
        <taxon>Bacteria</taxon>
        <taxon>Bacillati</taxon>
        <taxon>Actinomycetota</taxon>
        <taxon>Actinomycetes</taxon>
        <taxon>Micrococcales</taxon>
        <taxon>Micrococcaceae</taxon>
        <taxon>Arthrobacter</taxon>
    </lineage>
</organism>
<dbReference type="Proteomes" id="UP000247980">
    <property type="component" value="Unassembled WGS sequence"/>
</dbReference>
<dbReference type="Gene3D" id="1.10.260.40">
    <property type="entry name" value="lambda repressor-like DNA-binding domains"/>
    <property type="match status" value="1"/>
</dbReference>
<proteinExistence type="predicted"/>
<name>A0A2V5ITD2_9MICC</name>
<evidence type="ECO:0000313" key="3">
    <source>
        <dbReference type="Proteomes" id="UP000247980"/>
    </source>
</evidence>
<dbReference type="EMBL" id="QJVC01000002">
    <property type="protein sequence ID" value="PYI39789.1"/>
    <property type="molecule type" value="Genomic_DNA"/>
</dbReference>
<dbReference type="PROSITE" id="PS50943">
    <property type="entry name" value="HTH_CROC1"/>
    <property type="match status" value="1"/>
</dbReference>
<comment type="caution">
    <text evidence="2">The sequence shown here is derived from an EMBL/GenBank/DDBJ whole genome shotgun (WGS) entry which is preliminary data.</text>
</comment>
<keyword evidence="3" id="KW-1185">Reference proteome</keyword>
<dbReference type="Pfam" id="PF13443">
    <property type="entry name" value="HTH_26"/>
    <property type="match status" value="1"/>
</dbReference>
<dbReference type="RefSeq" id="WP_110483962.1">
    <property type="nucleotide sequence ID" value="NZ_QJVC01000002.1"/>
</dbReference>